<evidence type="ECO:0000313" key="3">
    <source>
        <dbReference type="EMBL" id="KFA92813.1"/>
    </source>
</evidence>
<dbReference type="EMBL" id="JPMI01000079">
    <property type="protein sequence ID" value="KFA92813.1"/>
    <property type="molecule type" value="Genomic_DNA"/>
</dbReference>
<keyword evidence="2" id="KW-1133">Transmembrane helix</keyword>
<reference evidence="3 4" key="1">
    <citation type="submission" date="2014-07" db="EMBL/GenBank/DDBJ databases">
        <title>Draft Genome Sequence of Gephyronic Acid Producer, Cystobacter violaceus Strain Cb vi76.</title>
        <authorList>
            <person name="Stevens D.C."/>
            <person name="Young J."/>
            <person name="Carmichael R."/>
            <person name="Tan J."/>
            <person name="Taylor R.E."/>
        </authorList>
    </citation>
    <scope>NUCLEOTIDE SEQUENCE [LARGE SCALE GENOMIC DNA]</scope>
    <source>
        <strain evidence="3 4">Cb vi76</strain>
    </source>
</reference>
<feature type="compositionally biased region" description="Polar residues" evidence="1">
    <location>
        <begin position="1"/>
        <end position="12"/>
    </location>
</feature>
<dbReference type="AlphaFoldDB" id="A0A084SWH8"/>
<accession>A0A084SWH8</accession>
<feature type="region of interest" description="Disordered" evidence="1">
    <location>
        <begin position="1"/>
        <end position="22"/>
    </location>
</feature>
<keyword evidence="2" id="KW-0812">Transmembrane</keyword>
<sequence length="213" mass="23234">MSQGVSQEHQQTGPGGANAAQDEGIFSAYSKQEPRRPKRLLLLYPAAALFLFLAGKWFVAMQPAATPYRVDTAWGLRQVNKGMSPQEVSGLLGQPTSKERRGNQECYQYGKPTIQEPSFVLHVVCYEDGKLIEVSQKRYNSWVVTQDMAISPAPLEYELPVEEEKPATPAPPHAGRRRPEAAVTARAAGSALVPPCVTRRAMMGTLLQPTGAG</sequence>
<keyword evidence="2" id="KW-0472">Membrane</keyword>
<comment type="caution">
    <text evidence="3">The sequence shown here is derived from an EMBL/GenBank/DDBJ whole genome shotgun (WGS) entry which is preliminary data.</text>
</comment>
<organism evidence="3 4">
    <name type="scientific">Archangium violaceum Cb vi76</name>
    <dbReference type="NCBI Taxonomy" id="1406225"/>
    <lineage>
        <taxon>Bacteria</taxon>
        <taxon>Pseudomonadati</taxon>
        <taxon>Myxococcota</taxon>
        <taxon>Myxococcia</taxon>
        <taxon>Myxococcales</taxon>
        <taxon>Cystobacterineae</taxon>
        <taxon>Archangiaceae</taxon>
        <taxon>Archangium</taxon>
    </lineage>
</organism>
<evidence type="ECO:0000256" key="2">
    <source>
        <dbReference type="SAM" id="Phobius"/>
    </source>
</evidence>
<gene>
    <name evidence="3" type="ORF">Q664_13235</name>
</gene>
<evidence type="ECO:0000313" key="4">
    <source>
        <dbReference type="Proteomes" id="UP000028547"/>
    </source>
</evidence>
<feature type="transmembrane region" description="Helical" evidence="2">
    <location>
        <begin position="40"/>
        <end position="59"/>
    </location>
</feature>
<name>A0A084SWH8_9BACT</name>
<evidence type="ECO:0000256" key="1">
    <source>
        <dbReference type="SAM" id="MobiDB-lite"/>
    </source>
</evidence>
<protein>
    <submittedName>
        <fullName evidence="3">Uncharacterized protein</fullName>
    </submittedName>
</protein>
<proteinExistence type="predicted"/>
<feature type="region of interest" description="Disordered" evidence="1">
    <location>
        <begin position="162"/>
        <end position="185"/>
    </location>
</feature>
<dbReference type="Proteomes" id="UP000028547">
    <property type="component" value="Unassembled WGS sequence"/>
</dbReference>